<keyword evidence="10" id="KW-1185">Reference proteome</keyword>
<name>A0A9X8UKD8_9FIRM</name>
<evidence type="ECO:0000256" key="3">
    <source>
        <dbReference type="ARBA" id="ARBA00022737"/>
    </source>
</evidence>
<gene>
    <name evidence="7" type="primary">mraZ</name>
    <name evidence="9" type="ORF">EDD78_104149</name>
</gene>
<reference evidence="9 10" key="1">
    <citation type="submission" date="2019-03" db="EMBL/GenBank/DDBJ databases">
        <title>Genomic Encyclopedia of Type Strains, Phase IV (KMG-IV): sequencing the most valuable type-strain genomes for metagenomic binning, comparative biology and taxonomic classification.</title>
        <authorList>
            <person name="Goeker M."/>
        </authorList>
    </citation>
    <scope>NUCLEOTIDE SEQUENCE [LARGE SCALE GENOMIC DNA]</scope>
    <source>
        <strain evidence="9 10">DSM 100433</strain>
    </source>
</reference>
<evidence type="ECO:0000313" key="9">
    <source>
        <dbReference type="EMBL" id="TCL43810.1"/>
    </source>
</evidence>
<sequence>MLIGEYLHTVDAKGRVNFPSKLLKHFGDSFVVTKGLDNCLFCYSLDEWEQLEEKINALPLSKSRGLQRFLFAGAVVVQPDKQGRILIPQNLRDYAGLQKDVMVIGASNRAEIWDRQSYESSCEELTSDMVASAMDELGF</sequence>
<evidence type="ECO:0000256" key="4">
    <source>
        <dbReference type="ARBA" id="ARBA00023015"/>
    </source>
</evidence>
<evidence type="ECO:0000256" key="6">
    <source>
        <dbReference type="ARBA" id="ARBA00023163"/>
    </source>
</evidence>
<dbReference type="CDD" id="cd16320">
    <property type="entry name" value="MraZ_N"/>
    <property type="match status" value="1"/>
</dbReference>
<proteinExistence type="inferred from homology"/>
<dbReference type="RefSeq" id="WP_079697823.1">
    <property type="nucleotide sequence ID" value="NZ_JADNAH010000030.1"/>
</dbReference>
<dbReference type="GO" id="GO:0005737">
    <property type="term" value="C:cytoplasm"/>
    <property type="evidence" value="ECO:0007669"/>
    <property type="project" value="UniProtKB-UniRule"/>
</dbReference>
<dbReference type="EMBL" id="SLUK01000004">
    <property type="protein sequence ID" value="TCL43810.1"/>
    <property type="molecule type" value="Genomic_DNA"/>
</dbReference>
<dbReference type="GO" id="GO:0000976">
    <property type="term" value="F:transcription cis-regulatory region binding"/>
    <property type="evidence" value="ECO:0007669"/>
    <property type="project" value="TreeGrafter"/>
</dbReference>
<evidence type="ECO:0000256" key="5">
    <source>
        <dbReference type="ARBA" id="ARBA00023125"/>
    </source>
</evidence>
<dbReference type="InterPro" id="IPR020603">
    <property type="entry name" value="MraZ_dom"/>
</dbReference>
<dbReference type="InterPro" id="IPR003444">
    <property type="entry name" value="MraZ"/>
</dbReference>
<dbReference type="Proteomes" id="UP000294682">
    <property type="component" value="Unassembled WGS sequence"/>
</dbReference>
<dbReference type="HAMAP" id="MF_01008">
    <property type="entry name" value="MraZ"/>
    <property type="match status" value="1"/>
</dbReference>
<evidence type="ECO:0000256" key="7">
    <source>
        <dbReference type="HAMAP-Rule" id="MF_01008"/>
    </source>
</evidence>
<organism evidence="9 10">
    <name type="scientific">Harryflintia acetispora</name>
    <dbReference type="NCBI Taxonomy" id="1849041"/>
    <lineage>
        <taxon>Bacteria</taxon>
        <taxon>Bacillati</taxon>
        <taxon>Bacillota</taxon>
        <taxon>Clostridia</taxon>
        <taxon>Eubacteriales</taxon>
        <taxon>Oscillospiraceae</taxon>
        <taxon>Harryflintia</taxon>
    </lineage>
</organism>
<comment type="subunit">
    <text evidence="7">Forms oligomers.</text>
</comment>
<dbReference type="PROSITE" id="PS51740">
    <property type="entry name" value="SPOVT_ABRB"/>
    <property type="match status" value="2"/>
</dbReference>
<dbReference type="GO" id="GO:0009295">
    <property type="term" value="C:nucleoid"/>
    <property type="evidence" value="ECO:0007669"/>
    <property type="project" value="UniProtKB-SubCell"/>
</dbReference>
<evidence type="ECO:0000259" key="8">
    <source>
        <dbReference type="PROSITE" id="PS51740"/>
    </source>
</evidence>
<keyword evidence="6 7" id="KW-0804">Transcription</keyword>
<dbReference type="AlphaFoldDB" id="A0A9X8UKD8"/>
<dbReference type="InterPro" id="IPR037914">
    <property type="entry name" value="SpoVT-AbrB_sf"/>
</dbReference>
<keyword evidence="3" id="KW-0677">Repeat</keyword>
<dbReference type="GO" id="GO:0003700">
    <property type="term" value="F:DNA-binding transcription factor activity"/>
    <property type="evidence" value="ECO:0007669"/>
    <property type="project" value="UniProtKB-UniRule"/>
</dbReference>
<evidence type="ECO:0000256" key="1">
    <source>
        <dbReference type="ARBA" id="ARBA00013860"/>
    </source>
</evidence>
<dbReference type="NCBIfam" id="TIGR00242">
    <property type="entry name" value="division/cell wall cluster transcriptional repressor MraZ"/>
    <property type="match status" value="1"/>
</dbReference>
<dbReference type="PANTHER" id="PTHR34701:SF1">
    <property type="entry name" value="TRANSCRIPTIONAL REGULATOR MRAZ"/>
    <property type="match status" value="1"/>
</dbReference>
<keyword evidence="5 7" id="KW-0238">DNA-binding</keyword>
<dbReference type="InterPro" id="IPR035644">
    <property type="entry name" value="MraZ_C"/>
</dbReference>
<comment type="similarity">
    <text evidence="7">Belongs to the MraZ family.</text>
</comment>
<dbReference type="Pfam" id="PF02381">
    <property type="entry name" value="MraZ"/>
    <property type="match status" value="2"/>
</dbReference>
<feature type="domain" description="SpoVT-AbrB" evidence="8">
    <location>
        <begin position="5"/>
        <end position="47"/>
    </location>
</feature>
<dbReference type="Gene3D" id="3.40.1550.20">
    <property type="entry name" value="Transcriptional regulator MraZ domain"/>
    <property type="match status" value="1"/>
</dbReference>
<dbReference type="InterPro" id="IPR038619">
    <property type="entry name" value="MraZ_sf"/>
</dbReference>
<dbReference type="OrthoDB" id="9807753at2"/>
<keyword evidence="4 7" id="KW-0805">Transcription regulation</keyword>
<comment type="caution">
    <text evidence="9">The sequence shown here is derived from an EMBL/GenBank/DDBJ whole genome shotgun (WGS) entry which is preliminary data.</text>
</comment>
<dbReference type="CDD" id="cd16321">
    <property type="entry name" value="MraZ_C"/>
    <property type="match status" value="1"/>
</dbReference>
<dbReference type="InterPro" id="IPR035642">
    <property type="entry name" value="MraZ_N"/>
</dbReference>
<feature type="domain" description="SpoVT-AbrB" evidence="8">
    <location>
        <begin position="74"/>
        <end position="117"/>
    </location>
</feature>
<keyword evidence="2 7" id="KW-0963">Cytoplasm</keyword>
<dbReference type="InterPro" id="IPR007159">
    <property type="entry name" value="SpoVT-AbrB_dom"/>
</dbReference>
<dbReference type="PANTHER" id="PTHR34701">
    <property type="entry name" value="TRANSCRIPTIONAL REGULATOR MRAZ"/>
    <property type="match status" value="1"/>
</dbReference>
<dbReference type="SUPFAM" id="SSF89447">
    <property type="entry name" value="AbrB/MazE/MraZ-like"/>
    <property type="match status" value="1"/>
</dbReference>
<evidence type="ECO:0000313" key="10">
    <source>
        <dbReference type="Proteomes" id="UP000294682"/>
    </source>
</evidence>
<protein>
    <recommendedName>
        <fullName evidence="1 7">Transcriptional regulator MraZ</fullName>
    </recommendedName>
</protein>
<accession>A0A9X8UKD8</accession>
<comment type="subcellular location">
    <subcellularLocation>
        <location evidence="7">Cytoplasm</location>
        <location evidence="7">Nucleoid</location>
    </subcellularLocation>
</comment>
<dbReference type="GO" id="GO:2000143">
    <property type="term" value="P:negative regulation of DNA-templated transcription initiation"/>
    <property type="evidence" value="ECO:0007669"/>
    <property type="project" value="TreeGrafter"/>
</dbReference>
<evidence type="ECO:0000256" key="2">
    <source>
        <dbReference type="ARBA" id="ARBA00022490"/>
    </source>
</evidence>